<keyword evidence="4" id="KW-1185">Reference proteome</keyword>
<feature type="compositionally biased region" description="Acidic residues" evidence="2">
    <location>
        <begin position="94"/>
        <end position="103"/>
    </location>
</feature>
<feature type="region of interest" description="Disordered" evidence="2">
    <location>
        <begin position="591"/>
        <end position="645"/>
    </location>
</feature>
<gene>
    <name evidence="3" type="ORF">FRACYDRAFT_233792</name>
</gene>
<feature type="compositionally biased region" description="Acidic residues" evidence="2">
    <location>
        <begin position="592"/>
        <end position="610"/>
    </location>
</feature>
<evidence type="ECO:0000313" key="4">
    <source>
        <dbReference type="Proteomes" id="UP000095751"/>
    </source>
</evidence>
<organism evidence="3 4">
    <name type="scientific">Fragilariopsis cylindrus CCMP1102</name>
    <dbReference type="NCBI Taxonomy" id="635003"/>
    <lineage>
        <taxon>Eukaryota</taxon>
        <taxon>Sar</taxon>
        <taxon>Stramenopiles</taxon>
        <taxon>Ochrophyta</taxon>
        <taxon>Bacillariophyta</taxon>
        <taxon>Bacillariophyceae</taxon>
        <taxon>Bacillariophycidae</taxon>
        <taxon>Bacillariales</taxon>
        <taxon>Bacillariaceae</taxon>
        <taxon>Fragilariopsis</taxon>
    </lineage>
</organism>
<name>A0A1E7FZN8_9STRA</name>
<dbReference type="InParanoid" id="A0A1E7FZN8"/>
<feature type="compositionally biased region" description="Low complexity" evidence="2">
    <location>
        <begin position="172"/>
        <end position="193"/>
    </location>
</feature>
<feature type="compositionally biased region" description="Pro residues" evidence="2">
    <location>
        <begin position="125"/>
        <end position="137"/>
    </location>
</feature>
<dbReference type="Proteomes" id="UP000095751">
    <property type="component" value="Unassembled WGS sequence"/>
</dbReference>
<protein>
    <submittedName>
        <fullName evidence="3">Uncharacterized protein</fullName>
    </submittedName>
</protein>
<dbReference type="SUPFAM" id="SSF101447">
    <property type="entry name" value="Formin homology 2 domain (FH2 domain)"/>
    <property type="match status" value="1"/>
</dbReference>
<evidence type="ECO:0000313" key="3">
    <source>
        <dbReference type="EMBL" id="OEU23622.1"/>
    </source>
</evidence>
<keyword evidence="1" id="KW-0175">Coiled coil</keyword>
<feature type="compositionally biased region" description="Pro residues" evidence="2">
    <location>
        <begin position="420"/>
        <end position="432"/>
    </location>
</feature>
<dbReference type="AlphaFoldDB" id="A0A1E7FZN8"/>
<feature type="region of interest" description="Disordered" evidence="2">
    <location>
        <begin position="414"/>
        <end position="442"/>
    </location>
</feature>
<proteinExistence type="predicted"/>
<feature type="region of interest" description="Disordered" evidence="2">
    <location>
        <begin position="44"/>
        <end position="226"/>
    </location>
</feature>
<feature type="region of interest" description="Disordered" evidence="2">
    <location>
        <begin position="1"/>
        <end position="29"/>
    </location>
</feature>
<accession>A0A1E7FZN8</accession>
<feature type="coiled-coil region" evidence="1">
    <location>
        <begin position="290"/>
        <end position="341"/>
    </location>
</feature>
<dbReference type="OrthoDB" id="10671410at2759"/>
<sequence>MNQLPSLPVRNSLTPPRSPHPLSDTTCTTDDDETIVAMLAPVAAKNSNSKNDVAKTVVDDDAGINENENENENDDSSIEDDLDFINQMYGSSSSDEEEEEEELELKGDDTFAAPTPASTTGSPTAIPPPSRSSPPPTTTRRKSQNSTSLSGQKYDYNPTRIPRRSSLKQPPGNNNSNNNNDTSSSSSSRGRSSIAVSPTRNVVRYNSADSVDKRRGSISAGGRGGTVHSVRMRGSVYPVQRRRSIEFEECVKIQEVRRMTELNVQDDTTSVTHRDLWIQPDEVAEMKDRRRTLLKKYKEREELKKEQQKQIELQEKEDKKIQQQEQKLIKKQKMKQKLLNININGKHIFKNNNKLQSSSTTGGGRKEQRRSMSPKKNVPNNGGTKKASRRLSLTNFKISSPKRKELYKQLLLSSKSSSKSPPPPPPPPPPMPSTTNTQNLDSNSYHLPIARESSSSSTSSFVSINNGSFSGSFGADSFRGLEKYVDRSGRHQKHMAWDTVLIEQDEQEQFGYYDDERIAKLYQDCQNEHNGQQKVLDRAEKDRQFANDYLLTPRTMKLVKKSIPTTMQMQMMTANIDLNNSCHSINIKEQLKEEEEEEEESSGGDGDDATTNEIQHENEKSAVEQHSPAPAGDSGYRRYARRLSC</sequence>
<feature type="compositionally biased region" description="Polar residues" evidence="2">
    <location>
        <begin position="1"/>
        <end position="15"/>
    </location>
</feature>
<feature type="compositionally biased region" description="Acidic residues" evidence="2">
    <location>
        <begin position="59"/>
        <end position="83"/>
    </location>
</feature>
<evidence type="ECO:0000256" key="2">
    <source>
        <dbReference type="SAM" id="MobiDB-lite"/>
    </source>
</evidence>
<dbReference type="EMBL" id="KV784353">
    <property type="protein sequence ID" value="OEU23622.1"/>
    <property type="molecule type" value="Genomic_DNA"/>
</dbReference>
<feature type="compositionally biased region" description="Polar residues" evidence="2">
    <location>
        <begin position="350"/>
        <end position="360"/>
    </location>
</feature>
<dbReference type="KEGG" id="fcy:FRACYDRAFT_233792"/>
<reference evidence="3 4" key="1">
    <citation type="submission" date="2016-09" db="EMBL/GenBank/DDBJ databases">
        <title>Extensive genetic diversity and differential bi-allelic expression allows diatom success in the polar Southern Ocean.</title>
        <authorList>
            <consortium name="DOE Joint Genome Institute"/>
            <person name="Mock T."/>
            <person name="Otillar R.P."/>
            <person name="Strauss J."/>
            <person name="Dupont C."/>
            <person name="Frickenhaus S."/>
            <person name="Maumus F."/>
            <person name="Mcmullan M."/>
            <person name="Sanges R."/>
            <person name="Schmutz J."/>
            <person name="Toseland A."/>
            <person name="Valas R."/>
            <person name="Veluchamy A."/>
            <person name="Ward B.J."/>
            <person name="Allen A."/>
            <person name="Barry K."/>
            <person name="Falciatore A."/>
            <person name="Ferrante M."/>
            <person name="Fortunato A.E."/>
            <person name="Gloeckner G."/>
            <person name="Gruber A."/>
            <person name="Hipkin R."/>
            <person name="Janech M."/>
            <person name="Kroth P."/>
            <person name="Leese F."/>
            <person name="Lindquist E."/>
            <person name="Lyon B.R."/>
            <person name="Martin J."/>
            <person name="Mayer C."/>
            <person name="Parker M."/>
            <person name="Quesneville H."/>
            <person name="Raymond J."/>
            <person name="Uhlig C."/>
            <person name="Valentin K.U."/>
            <person name="Worden A.Z."/>
            <person name="Armbrust E.V."/>
            <person name="Bowler C."/>
            <person name="Green B."/>
            <person name="Moulton V."/>
            <person name="Van Oosterhout C."/>
            <person name="Grigoriev I."/>
        </authorList>
    </citation>
    <scope>NUCLEOTIDE SEQUENCE [LARGE SCALE GENOMIC DNA]</scope>
    <source>
        <strain evidence="3 4">CCMP1102</strain>
    </source>
</reference>
<feature type="region of interest" description="Disordered" evidence="2">
    <location>
        <begin position="349"/>
        <end position="399"/>
    </location>
</feature>
<feature type="compositionally biased region" description="Low complexity" evidence="2">
    <location>
        <begin position="112"/>
        <end position="124"/>
    </location>
</feature>
<evidence type="ECO:0000256" key="1">
    <source>
        <dbReference type="SAM" id="Coils"/>
    </source>
</evidence>
<feature type="compositionally biased region" description="Basic and acidic residues" evidence="2">
    <location>
        <begin position="614"/>
        <end position="623"/>
    </location>
</feature>